<keyword evidence="3" id="KW-1185">Reference proteome</keyword>
<organism evidence="2 3">
    <name type="scientific">Mycena maculata</name>
    <dbReference type="NCBI Taxonomy" id="230809"/>
    <lineage>
        <taxon>Eukaryota</taxon>
        <taxon>Fungi</taxon>
        <taxon>Dikarya</taxon>
        <taxon>Basidiomycota</taxon>
        <taxon>Agaricomycotina</taxon>
        <taxon>Agaricomycetes</taxon>
        <taxon>Agaricomycetidae</taxon>
        <taxon>Agaricales</taxon>
        <taxon>Marasmiineae</taxon>
        <taxon>Mycenaceae</taxon>
        <taxon>Mycena</taxon>
    </lineage>
</organism>
<comment type="caution">
    <text evidence="2">The sequence shown here is derived from an EMBL/GenBank/DDBJ whole genome shotgun (WGS) entry which is preliminary data.</text>
</comment>
<dbReference type="AlphaFoldDB" id="A0AAD7JJR5"/>
<evidence type="ECO:0000256" key="1">
    <source>
        <dbReference type="ARBA" id="ARBA00023270"/>
    </source>
</evidence>
<dbReference type="GO" id="GO:0009052">
    <property type="term" value="P:pentose-phosphate shunt, non-oxidative branch"/>
    <property type="evidence" value="ECO:0007669"/>
    <property type="project" value="TreeGrafter"/>
</dbReference>
<dbReference type="Gene3D" id="3.20.20.70">
    <property type="entry name" value="Aldolase class I"/>
    <property type="match status" value="1"/>
</dbReference>
<proteinExistence type="predicted"/>
<reference evidence="2" key="1">
    <citation type="submission" date="2023-03" db="EMBL/GenBank/DDBJ databases">
        <title>Massive genome expansion in bonnet fungi (Mycena s.s.) driven by repeated elements and novel gene families across ecological guilds.</title>
        <authorList>
            <consortium name="Lawrence Berkeley National Laboratory"/>
            <person name="Harder C.B."/>
            <person name="Miyauchi S."/>
            <person name="Viragh M."/>
            <person name="Kuo A."/>
            <person name="Thoen E."/>
            <person name="Andreopoulos B."/>
            <person name="Lu D."/>
            <person name="Skrede I."/>
            <person name="Drula E."/>
            <person name="Henrissat B."/>
            <person name="Morin E."/>
            <person name="Kohler A."/>
            <person name="Barry K."/>
            <person name="LaButti K."/>
            <person name="Morin E."/>
            <person name="Salamov A."/>
            <person name="Lipzen A."/>
            <person name="Mereny Z."/>
            <person name="Hegedus B."/>
            <person name="Baldrian P."/>
            <person name="Stursova M."/>
            <person name="Weitz H."/>
            <person name="Taylor A."/>
            <person name="Grigoriev I.V."/>
            <person name="Nagy L.G."/>
            <person name="Martin F."/>
            <person name="Kauserud H."/>
        </authorList>
    </citation>
    <scope>NUCLEOTIDE SEQUENCE</scope>
    <source>
        <strain evidence="2">CBHHK188m</strain>
    </source>
</reference>
<dbReference type="InterPro" id="IPR013785">
    <property type="entry name" value="Aldolase_TIM"/>
</dbReference>
<accession>A0AAD7JJR5</accession>
<dbReference type="PANTHER" id="PTHR10683">
    <property type="entry name" value="TRANSALDOLASE"/>
    <property type="match status" value="1"/>
</dbReference>
<name>A0AAD7JJR5_9AGAR</name>
<dbReference type="Pfam" id="PF00923">
    <property type="entry name" value="TAL_FSA"/>
    <property type="match status" value="1"/>
</dbReference>
<dbReference type="GO" id="GO:0004801">
    <property type="term" value="F:transaldolase activity"/>
    <property type="evidence" value="ECO:0007669"/>
    <property type="project" value="TreeGrafter"/>
</dbReference>
<dbReference type="PANTHER" id="PTHR10683:SF39">
    <property type="entry name" value="TRANSALDOLASE"/>
    <property type="match status" value="1"/>
</dbReference>
<dbReference type="EMBL" id="JARJLG010000034">
    <property type="protein sequence ID" value="KAJ7765938.1"/>
    <property type="molecule type" value="Genomic_DNA"/>
</dbReference>
<dbReference type="Proteomes" id="UP001215280">
    <property type="component" value="Unassembled WGS sequence"/>
</dbReference>
<evidence type="ECO:0000313" key="3">
    <source>
        <dbReference type="Proteomes" id="UP001215280"/>
    </source>
</evidence>
<dbReference type="InterPro" id="IPR001585">
    <property type="entry name" value="TAL/FSA"/>
</dbReference>
<dbReference type="GO" id="GO:0005975">
    <property type="term" value="P:carbohydrate metabolic process"/>
    <property type="evidence" value="ECO:0007669"/>
    <property type="project" value="InterPro"/>
</dbReference>
<sequence length="336" mass="36033">MSPPTTLLAQVRTLVTVDVDSMDPDVAAQYSTPQKFCDMTSNQAIVHGQAALPERSALLQAAVEYVTKETNGKGENFQQDVVDVLTVLLAKEVYPNLTGNVHAQTSPSAAYDTQKTIDHARKLVTLFGKHGIPQNRVCIKIPATPESLLSCRELQASGIQTLATCLFSLPQAVAASQAGCTYVAPYFNELRVHFQVGLWKEYADTKTEHPMSPVILSIVHAFRELGSKTLVMPASIVTPQEVVALVSLSPNHLTLSGGVLDALAALPALEPEAFTSPMPPTSSAIQGDYLADNGALLGEALAGDAEVQRKLADALAIFGEKEVETRELVKAFVDRK</sequence>
<evidence type="ECO:0000313" key="2">
    <source>
        <dbReference type="EMBL" id="KAJ7765938.1"/>
    </source>
</evidence>
<gene>
    <name evidence="2" type="ORF">DFH07DRAFT_359309</name>
</gene>
<protein>
    <submittedName>
        <fullName evidence="2">Aldolase</fullName>
    </submittedName>
</protein>
<dbReference type="SUPFAM" id="SSF51569">
    <property type="entry name" value="Aldolase"/>
    <property type="match status" value="1"/>
</dbReference>
<keyword evidence="1" id="KW-0704">Schiff base</keyword>